<dbReference type="Gene3D" id="3.90.1640.30">
    <property type="match status" value="1"/>
</dbReference>
<keyword evidence="3" id="KW-0540">Nuclease</keyword>
<evidence type="ECO:0000256" key="3">
    <source>
        <dbReference type="ARBA" id="ARBA00022722"/>
    </source>
</evidence>
<keyword evidence="5 10" id="KW-0269">Exonuclease</keyword>
<feature type="domain" description="DHHA1" evidence="8">
    <location>
        <begin position="387"/>
        <end position="480"/>
    </location>
</feature>
<dbReference type="RefSeq" id="WP_207906312.1">
    <property type="nucleotide sequence ID" value="NZ_JBHUNN010000002.1"/>
</dbReference>
<comment type="caution">
    <text evidence="10">The sequence shown here is derived from an EMBL/GenBank/DDBJ whole genome shotgun (WGS) entry which is preliminary data.</text>
</comment>
<dbReference type="InterPro" id="IPR051673">
    <property type="entry name" value="SSDNA_exonuclease_RecJ"/>
</dbReference>
<gene>
    <name evidence="10" type="ORF">EV666_101596</name>
</gene>
<dbReference type="InterPro" id="IPR038763">
    <property type="entry name" value="DHH_sf"/>
</dbReference>
<dbReference type="InterPro" id="IPR041122">
    <property type="entry name" value="RecJ_OB"/>
</dbReference>
<dbReference type="InterPro" id="IPR003156">
    <property type="entry name" value="DHHA1_dom"/>
</dbReference>
<dbReference type="GO" id="GO:0006310">
    <property type="term" value="P:DNA recombination"/>
    <property type="evidence" value="ECO:0007669"/>
    <property type="project" value="InterPro"/>
</dbReference>
<keyword evidence="6" id="KW-0175">Coiled coil</keyword>
<dbReference type="Pfam" id="PF01368">
    <property type="entry name" value="DHH"/>
    <property type="match status" value="1"/>
</dbReference>
<organism evidence="10 11">
    <name type="scientific">Camelimonas lactis</name>
    <dbReference type="NCBI Taxonomy" id="659006"/>
    <lineage>
        <taxon>Bacteria</taxon>
        <taxon>Pseudomonadati</taxon>
        <taxon>Pseudomonadota</taxon>
        <taxon>Alphaproteobacteria</taxon>
        <taxon>Hyphomicrobiales</taxon>
        <taxon>Chelatococcaceae</taxon>
        <taxon>Camelimonas</taxon>
    </lineage>
</organism>
<keyword evidence="4" id="KW-0378">Hydrolase</keyword>
<evidence type="ECO:0000256" key="5">
    <source>
        <dbReference type="ARBA" id="ARBA00022839"/>
    </source>
</evidence>
<proteinExistence type="inferred from homology"/>
<evidence type="ECO:0000256" key="6">
    <source>
        <dbReference type="SAM" id="Coils"/>
    </source>
</evidence>
<dbReference type="SUPFAM" id="SSF64182">
    <property type="entry name" value="DHH phosphoesterases"/>
    <property type="match status" value="1"/>
</dbReference>
<dbReference type="AlphaFoldDB" id="A0A4R2GYH0"/>
<accession>A0A4R2GYH0</accession>
<dbReference type="PANTHER" id="PTHR30255:SF2">
    <property type="entry name" value="SINGLE-STRANDED-DNA-SPECIFIC EXONUCLEASE RECJ"/>
    <property type="match status" value="1"/>
</dbReference>
<evidence type="ECO:0000259" key="9">
    <source>
        <dbReference type="Pfam" id="PF17768"/>
    </source>
</evidence>
<dbReference type="NCBIfam" id="TIGR00644">
    <property type="entry name" value="recJ"/>
    <property type="match status" value="1"/>
</dbReference>
<name>A0A4R2GYH0_9HYPH</name>
<feature type="domain" description="RecJ OB" evidence="9">
    <location>
        <begin position="493"/>
        <end position="602"/>
    </location>
</feature>
<comment type="similarity">
    <text evidence="1">Belongs to the RecJ family.</text>
</comment>
<evidence type="ECO:0000259" key="8">
    <source>
        <dbReference type="Pfam" id="PF02272"/>
    </source>
</evidence>
<sequence length="610" mass="63930">MMGSGDCATAGREAADAVVLGVRRSALGRTWRSRCAGPDEQLALALAQTHGLPDALSRVLAGRQVQLADAAGFLEPKLRDLMPDPLVLRDMDRAAARIADAIRRRERVAIFGDYDVDGACSSALLGDFLAFCGAPYAVHIPDRITEGYGPNSQAIAFLRSEGASLLVTVDCGTASHEAFETARRVGFDVVVLDHHQAPETLPQVTALVNPNRQDDLSGLGYLCAAGVVLLTLVAVNRILREAGYWQGRQAPDLLAGLDLVALATVADVAPLVGLNRAFVRQGLQLMRQRRRPGLTALLDVANLKGPPAAWHMGFLVGPRINAGGRIGDAALGARLMMTADAAEAARIAMELDELNRQRQAIEQLAVEEATAGADRQLMANPDQGALALASAEWHPGVVGLIASRLKERFARPAFAFAVREDGVATGSGRSVPGIDLGRLVRRAVDSGVAVKGGGHAMAAGVTLAPGQMAEFSAFLEMALADQDVGAHAAELLLDGSLAAGGAQPELIAMLERAGPYGAGNPEPTFALPRHRLVEVRPVGAAHLRYRLKAGDGAQIGGVAFRAVGQPLGDALLAHEGQQVHVAGALTINSWGGRDQAELRLVDLAPATAHD</sequence>
<dbReference type="GO" id="GO:0008409">
    <property type="term" value="F:5'-3' exonuclease activity"/>
    <property type="evidence" value="ECO:0007669"/>
    <property type="project" value="InterPro"/>
</dbReference>
<dbReference type="InterPro" id="IPR001667">
    <property type="entry name" value="DDH_dom"/>
</dbReference>
<feature type="domain" description="DDH" evidence="7">
    <location>
        <begin position="107"/>
        <end position="233"/>
    </location>
</feature>
<dbReference type="GO" id="GO:0003676">
    <property type="term" value="F:nucleic acid binding"/>
    <property type="evidence" value="ECO:0007669"/>
    <property type="project" value="InterPro"/>
</dbReference>
<evidence type="ECO:0000313" key="11">
    <source>
        <dbReference type="Proteomes" id="UP000294881"/>
    </source>
</evidence>
<dbReference type="Proteomes" id="UP000294881">
    <property type="component" value="Unassembled WGS sequence"/>
</dbReference>
<dbReference type="GO" id="GO:0006281">
    <property type="term" value="P:DNA repair"/>
    <property type="evidence" value="ECO:0007669"/>
    <property type="project" value="InterPro"/>
</dbReference>
<keyword evidence="11" id="KW-1185">Reference proteome</keyword>
<evidence type="ECO:0000256" key="2">
    <source>
        <dbReference type="ARBA" id="ARBA00019841"/>
    </source>
</evidence>
<evidence type="ECO:0000259" key="7">
    <source>
        <dbReference type="Pfam" id="PF01368"/>
    </source>
</evidence>
<evidence type="ECO:0000256" key="1">
    <source>
        <dbReference type="ARBA" id="ARBA00005915"/>
    </source>
</evidence>
<dbReference type="PANTHER" id="PTHR30255">
    <property type="entry name" value="SINGLE-STRANDED-DNA-SPECIFIC EXONUCLEASE RECJ"/>
    <property type="match status" value="1"/>
</dbReference>
<dbReference type="Pfam" id="PF17768">
    <property type="entry name" value="RecJ_OB"/>
    <property type="match status" value="1"/>
</dbReference>
<dbReference type="Pfam" id="PF02272">
    <property type="entry name" value="DHHA1"/>
    <property type="match status" value="1"/>
</dbReference>
<dbReference type="InterPro" id="IPR004610">
    <property type="entry name" value="RecJ"/>
</dbReference>
<dbReference type="EMBL" id="SLWL01000001">
    <property type="protein sequence ID" value="TCO16341.1"/>
    <property type="molecule type" value="Genomic_DNA"/>
</dbReference>
<evidence type="ECO:0000313" key="10">
    <source>
        <dbReference type="EMBL" id="TCO16341.1"/>
    </source>
</evidence>
<dbReference type="Gene3D" id="3.10.310.30">
    <property type="match status" value="1"/>
</dbReference>
<evidence type="ECO:0000256" key="4">
    <source>
        <dbReference type="ARBA" id="ARBA00022801"/>
    </source>
</evidence>
<reference evidence="10 11" key="1">
    <citation type="submission" date="2019-03" db="EMBL/GenBank/DDBJ databases">
        <title>Genomic Encyclopedia of Type Strains, Phase IV (KMG-IV): sequencing the most valuable type-strain genomes for metagenomic binning, comparative biology and taxonomic classification.</title>
        <authorList>
            <person name="Goeker M."/>
        </authorList>
    </citation>
    <scope>NUCLEOTIDE SEQUENCE [LARGE SCALE GENOMIC DNA]</scope>
    <source>
        <strain evidence="10 11">DSM 22958</strain>
    </source>
</reference>
<protein>
    <recommendedName>
        <fullName evidence="2">Single-stranded-DNA-specific exonuclease RecJ</fullName>
    </recommendedName>
</protein>
<feature type="coiled-coil region" evidence="6">
    <location>
        <begin position="344"/>
        <end position="371"/>
    </location>
</feature>